<evidence type="ECO:0008006" key="4">
    <source>
        <dbReference type="Google" id="ProtNLM"/>
    </source>
</evidence>
<dbReference type="RefSeq" id="WP_150899228.1">
    <property type="nucleotide sequence ID" value="NZ_WAAU01000008.1"/>
</dbReference>
<dbReference type="AlphaFoldDB" id="A0A7J5ARD0"/>
<feature type="transmembrane region" description="Helical" evidence="1">
    <location>
        <begin position="72"/>
        <end position="97"/>
    </location>
</feature>
<keyword evidence="1" id="KW-1133">Transmembrane helix</keyword>
<accession>A0A7J5ARD0</accession>
<keyword evidence="1" id="KW-0812">Transmembrane</keyword>
<name>A0A7J5ARD0_9FLAO</name>
<reference evidence="2 3" key="1">
    <citation type="submission" date="2019-09" db="EMBL/GenBank/DDBJ databases">
        <authorList>
            <person name="Cao W.R."/>
        </authorList>
    </citation>
    <scope>NUCLEOTIDE SEQUENCE [LARGE SCALE GENOMIC DNA]</scope>
    <source>
        <strain evidence="3">a4</strain>
    </source>
</reference>
<organism evidence="2 3">
    <name type="scientific">Tenacibaculum aiptasiae</name>
    <dbReference type="NCBI Taxonomy" id="426481"/>
    <lineage>
        <taxon>Bacteria</taxon>
        <taxon>Pseudomonadati</taxon>
        <taxon>Bacteroidota</taxon>
        <taxon>Flavobacteriia</taxon>
        <taxon>Flavobacteriales</taxon>
        <taxon>Flavobacteriaceae</taxon>
        <taxon>Tenacibaculum</taxon>
    </lineage>
</organism>
<evidence type="ECO:0000256" key="1">
    <source>
        <dbReference type="SAM" id="Phobius"/>
    </source>
</evidence>
<keyword evidence="1" id="KW-0472">Membrane</keyword>
<dbReference type="OrthoDB" id="2281496at2"/>
<keyword evidence="3" id="KW-1185">Reference proteome</keyword>
<dbReference type="Proteomes" id="UP000467305">
    <property type="component" value="Unassembled WGS sequence"/>
</dbReference>
<evidence type="ECO:0000313" key="2">
    <source>
        <dbReference type="EMBL" id="KAB1159984.1"/>
    </source>
</evidence>
<feature type="transmembrane region" description="Helical" evidence="1">
    <location>
        <begin position="31"/>
        <end position="60"/>
    </location>
</feature>
<protein>
    <recommendedName>
        <fullName evidence="4">DUF4190 domain-containing protein</fullName>
    </recommendedName>
</protein>
<dbReference type="EMBL" id="WAAU01000008">
    <property type="protein sequence ID" value="KAB1159984.1"/>
    <property type="molecule type" value="Genomic_DNA"/>
</dbReference>
<comment type="caution">
    <text evidence="2">The sequence shown here is derived from an EMBL/GenBank/DDBJ whole genome shotgun (WGS) entry which is preliminary data.</text>
</comment>
<gene>
    <name evidence="2" type="ORF">F7018_06635</name>
</gene>
<proteinExistence type="predicted"/>
<sequence>MSEIPPHKGQNNNHREQTIIIQQKETNGIGIAGFVLAIISLFLGWIPFFGWFLWSFGLILSFIGIFKKPKGLAIAGLIISLIGFILWVLLFIGLAVLGSTI</sequence>
<evidence type="ECO:0000313" key="3">
    <source>
        <dbReference type="Proteomes" id="UP000467305"/>
    </source>
</evidence>